<proteinExistence type="predicted"/>
<dbReference type="AlphaFoldDB" id="A0A0N9HZA6"/>
<dbReference type="KEGG" id="kphy:AOZ06_12840"/>
<keyword evidence="3" id="KW-1185">Reference proteome</keyword>
<accession>A0A0N9HZA6</accession>
<dbReference type="EMBL" id="CP012752">
    <property type="protein sequence ID" value="ALG07676.1"/>
    <property type="molecule type" value="Genomic_DNA"/>
</dbReference>
<sequence length="339" mass="35135">MAEASYPFESGAGTLVDEARWRKIMRNAVATGVIGASTRDSADTSLKVTLGSGLTMNMADGQALIDGIGYEATAGPLPKTASANGNTNPRIDRFILKLDAGTPNSIVATIKQGTPAASPTPPSLTVDPAAGVVEVPLARATCPGSGSAQNYHSLVDERMFVGSAVVVGGAPDPGAWHQFRAGDLLYTPDTRLMVWDGSALKGVRSDQYAGVIPAGESGTESVTGGNEATYASITVPNLGYPYKISFAAHLHMAGLVAGGYVQGFIRQDGETAGTILASGSEVCDASNLDTPLSLPTTKPVTIAAGAAHTWWFRVKPSTTSSFVWGTTDNWFSAQLTPVW</sequence>
<evidence type="ECO:0000313" key="3">
    <source>
        <dbReference type="Proteomes" id="UP000063699"/>
    </source>
</evidence>
<protein>
    <submittedName>
        <fullName evidence="1">Uncharacterized protein</fullName>
    </submittedName>
</protein>
<dbReference type="EMBL" id="CP012752">
    <property type="protein sequence ID" value="ALG07732.1"/>
    <property type="molecule type" value="Genomic_DNA"/>
</dbReference>
<evidence type="ECO:0000313" key="1">
    <source>
        <dbReference type="EMBL" id="ALG07676.1"/>
    </source>
</evidence>
<dbReference type="RefSeq" id="WP_054289642.1">
    <property type="nucleotide sequence ID" value="NZ_CP012752.1"/>
</dbReference>
<dbReference type="Proteomes" id="UP000063699">
    <property type="component" value="Chromosome"/>
</dbReference>
<name>A0A0N9HZA6_9PSEU</name>
<evidence type="ECO:0000313" key="2">
    <source>
        <dbReference type="EMBL" id="ALG07732.1"/>
    </source>
</evidence>
<dbReference type="KEGG" id="kphy:AOZ06_13160"/>
<reference evidence="1 3" key="1">
    <citation type="submission" date="2015-07" db="EMBL/GenBank/DDBJ databases">
        <title>Genome sequencing of Kibdelosporangium phytohabitans.</title>
        <authorList>
            <person name="Qin S."/>
            <person name="Xing K."/>
        </authorList>
    </citation>
    <scope>NUCLEOTIDE SEQUENCE [LARGE SCALE GENOMIC DNA]</scope>
    <source>
        <strain evidence="1 3">KLBMP1111</strain>
    </source>
</reference>
<dbReference type="OrthoDB" id="4077870at2"/>
<dbReference type="STRING" id="860235.AOZ06_12840"/>
<organism evidence="1 3">
    <name type="scientific">Kibdelosporangium phytohabitans</name>
    <dbReference type="NCBI Taxonomy" id="860235"/>
    <lineage>
        <taxon>Bacteria</taxon>
        <taxon>Bacillati</taxon>
        <taxon>Actinomycetota</taxon>
        <taxon>Actinomycetes</taxon>
        <taxon>Pseudonocardiales</taxon>
        <taxon>Pseudonocardiaceae</taxon>
        <taxon>Kibdelosporangium</taxon>
    </lineage>
</organism>
<gene>
    <name evidence="1" type="ORF">AOZ06_12840</name>
    <name evidence="2" type="ORF">AOZ06_13160</name>
</gene>